<dbReference type="GO" id="GO:0006281">
    <property type="term" value="P:DNA repair"/>
    <property type="evidence" value="ECO:0007669"/>
    <property type="project" value="InterPro"/>
</dbReference>
<feature type="compositionally biased region" description="Pro residues" evidence="1">
    <location>
        <begin position="150"/>
        <end position="164"/>
    </location>
</feature>
<gene>
    <name evidence="4" type="ORF">CFRA_08980</name>
</gene>
<feature type="domain" description="Helix-hairpin-helix DNA-binding motif class 1" evidence="3">
    <location>
        <begin position="184"/>
        <end position="203"/>
    </location>
</feature>
<name>A0A1L7CU67_9CORY</name>
<evidence type="ECO:0000259" key="3">
    <source>
        <dbReference type="SMART" id="SM00278"/>
    </source>
</evidence>
<dbReference type="InterPro" id="IPR010994">
    <property type="entry name" value="RuvA_2-like"/>
</dbReference>
<dbReference type="RefSeq" id="WP_075664350.1">
    <property type="nucleotide sequence ID" value="NZ_CP009247.1"/>
</dbReference>
<keyword evidence="2" id="KW-1133">Transmembrane helix</keyword>
<dbReference type="Pfam" id="PF10531">
    <property type="entry name" value="SLBB"/>
    <property type="match status" value="1"/>
</dbReference>
<dbReference type="NCBIfam" id="TIGR00426">
    <property type="entry name" value="competence protein ComEA helix-hairpin-helix repeat region"/>
    <property type="match status" value="1"/>
</dbReference>
<sequence>MKSVADLLGELARPTGEEDLMRVAYPAPRLRVTARQGALVAAVLAVAVVVWLIVSSGPEKEISDAAPASGVPVPPLSATAAPGDAGSEGSGDLVVSVVGHVAHPGLVTLPPGSRAADALEAAGALEGVDPRAVNLAQRLTDGEQLVVPAPGEPVPEPAPAPAPAPGGGGSGGGGAVSLNSADAAELTTLQGIGEVTAAAIVEHRESIGGFTSIDQLTEVRGIGPAKLEALRDQVTL</sequence>
<dbReference type="SMART" id="SM00278">
    <property type="entry name" value="HhH1"/>
    <property type="match status" value="2"/>
</dbReference>
<keyword evidence="2" id="KW-0812">Transmembrane</keyword>
<dbReference type="InterPro" id="IPR004509">
    <property type="entry name" value="Competence_ComEA_HhH"/>
</dbReference>
<evidence type="ECO:0000313" key="4">
    <source>
        <dbReference type="EMBL" id="APT89360.1"/>
    </source>
</evidence>
<keyword evidence="5" id="KW-1185">Reference proteome</keyword>
<evidence type="ECO:0000256" key="1">
    <source>
        <dbReference type="SAM" id="MobiDB-lite"/>
    </source>
</evidence>
<reference evidence="4 5" key="1">
    <citation type="submission" date="2014-08" db="EMBL/GenBank/DDBJ databases">
        <title>Complete genome sequence of Corynebacterium frankenforstense ST18(T) (=DSM 45800(T)), isolated from raw cow milk.</title>
        <authorList>
            <person name="Ruckert C."/>
            <person name="Albersmeier A."/>
            <person name="Winkler A."/>
            <person name="Lipski A."/>
            <person name="Kalinowski J."/>
        </authorList>
    </citation>
    <scope>NUCLEOTIDE SEQUENCE [LARGE SCALE GENOMIC DNA]</scope>
    <source>
        <strain evidence="4 5">ST18</strain>
    </source>
</reference>
<dbReference type="InterPro" id="IPR051675">
    <property type="entry name" value="Endo/Exo/Phosphatase_dom_1"/>
</dbReference>
<dbReference type="GO" id="GO:0015628">
    <property type="term" value="P:protein secretion by the type II secretion system"/>
    <property type="evidence" value="ECO:0007669"/>
    <property type="project" value="TreeGrafter"/>
</dbReference>
<feature type="compositionally biased region" description="Gly residues" evidence="1">
    <location>
        <begin position="165"/>
        <end position="175"/>
    </location>
</feature>
<dbReference type="STRING" id="1437875.CFRA_08980"/>
<dbReference type="Pfam" id="PF12836">
    <property type="entry name" value="HHH_3"/>
    <property type="match status" value="1"/>
</dbReference>
<dbReference type="Gene3D" id="1.10.150.320">
    <property type="entry name" value="Photosystem II 12 kDa extrinsic protein"/>
    <property type="match status" value="1"/>
</dbReference>
<feature type="region of interest" description="Disordered" evidence="1">
    <location>
        <begin position="61"/>
        <end position="89"/>
    </location>
</feature>
<dbReference type="AlphaFoldDB" id="A0A1L7CU67"/>
<evidence type="ECO:0000313" key="5">
    <source>
        <dbReference type="Proteomes" id="UP000185434"/>
    </source>
</evidence>
<proteinExistence type="predicted"/>
<feature type="transmembrane region" description="Helical" evidence="2">
    <location>
        <begin position="37"/>
        <end position="54"/>
    </location>
</feature>
<feature type="domain" description="Helix-hairpin-helix DNA-binding motif class 1" evidence="3">
    <location>
        <begin position="214"/>
        <end position="233"/>
    </location>
</feature>
<keyword evidence="2" id="KW-0472">Membrane</keyword>
<dbReference type="KEGG" id="cfk:CFRA_08980"/>
<dbReference type="PANTHER" id="PTHR21180:SF32">
    <property type="entry name" value="ENDONUCLEASE_EXONUCLEASE_PHOSPHATASE FAMILY DOMAIN-CONTAINING PROTEIN 1"/>
    <property type="match status" value="1"/>
</dbReference>
<dbReference type="OrthoDB" id="9758724at2"/>
<dbReference type="Proteomes" id="UP000185434">
    <property type="component" value="Chromosome"/>
</dbReference>
<dbReference type="EMBL" id="CP009247">
    <property type="protein sequence ID" value="APT89360.1"/>
    <property type="molecule type" value="Genomic_DNA"/>
</dbReference>
<dbReference type="SUPFAM" id="SSF47781">
    <property type="entry name" value="RuvA domain 2-like"/>
    <property type="match status" value="1"/>
</dbReference>
<dbReference type="InterPro" id="IPR003583">
    <property type="entry name" value="Hlx-hairpin-Hlx_DNA-bd_motif"/>
</dbReference>
<protein>
    <recommendedName>
        <fullName evidence="3">Helix-hairpin-helix DNA-binding motif class 1 domain-containing protein</fullName>
    </recommendedName>
</protein>
<organism evidence="4 5">
    <name type="scientific">Corynebacterium frankenforstense DSM 45800</name>
    <dbReference type="NCBI Taxonomy" id="1437875"/>
    <lineage>
        <taxon>Bacteria</taxon>
        <taxon>Bacillati</taxon>
        <taxon>Actinomycetota</taxon>
        <taxon>Actinomycetes</taxon>
        <taxon>Mycobacteriales</taxon>
        <taxon>Corynebacteriaceae</taxon>
        <taxon>Corynebacterium</taxon>
    </lineage>
</organism>
<accession>A0A1L7CU67</accession>
<dbReference type="GO" id="GO:0003677">
    <property type="term" value="F:DNA binding"/>
    <property type="evidence" value="ECO:0007669"/>
    <property type="project" value="InterPro"/>
</dbReference>
<feature type="region of interest" description="Disordered" evidence="1">
    <location>
        <begin position="148"/>
        <end position="176"/>
    </location>
</feature>
<dbReference type="PANTHER" id="PTHR21180">
    <property type="entry name" value="ENDONUCLEASE/EXONUCLEASE/PHOSPHATASE FAMILY DOMAIN-CONTAINING PROTEIN 1"/>
    <property type="match status" value="1"/>
</dbReference>
<dbReference type="GO" id="GO:0015627">
    <property type="term" value="C:type II protein secretion system complex"/>
    <property type="evidence" value="ECO:0007669"/>
    <property type="project" value="TreeGrafter"/>
</dbReference>
<evidence type="ECO:0000256" key="2">
    <source>
        <dbReference type="SAM" id="Phobius"/>
    </source>
</evidence>
<dbReference type="InterPro" id="IPR019554">
    <property type="entry name" value="Soluble_ligand-bd"/>
</dbReference>